<name>A0A9N9H7B1_9GLOM</name>
<evidence type="ECO:0000313" key="2">
    <source>
        <dbReference type="EMBL" id="CAG8664250.1"/>
    </source>
</evidence>
<feature type="non-terminal residue" evidence="2">
    <location>
        <position position="1"/>
    </location>
</feature>
<evidence type="ECO:0000313" key="3">
    <source>
        <dbReference type="Proteomes" id="UP000789706"/>
    </source>
</evidence>
<dbReference type="Proteomes" id="UP000789706">
    <property type="component" value="Unassembled WGS sequence"/>
</dbReference>
<accession>A0A9N9H7B1</accession>
<dbReference type="EMBL" id="CAJVPK010008988">
    <property type="protein sequence ID" value="CAG8664250.1"/>
    <property type="molecule type" value="Genomic_DNA"/>
</dbReference>
<proteinExistence type="predicted"/>
<protein>
    <submittedName>
        <fullName evidence="2">1994_t:CDS:1</fullName>
    </submittedName>
</protein>
<organism evidence="2 3">
    <name type="scientific">Diversispora eburnea</name>
    <dbReference type="NCBI Taxonomy" id="1213867"/>
    <lineage>
        <taxon>Eukaryota</taxon>
        <taxon>Fungi</taxon>
        <taxon>Fungi incertae sedis</taxon>
        <taxon>Mucoromycota</taxon>
        <taxon>Glomeromycotina</taxon>
        <taxon>Glomeromycetes</taxon>
        <taxon>Diversisporales</taxon>
        <taxon>Diversisporaceae</taxon>
        <taxon>Diversispora</taxon>
    </lineage>
</organism>
<dbReference type="AlphaFoldDB" id="A0A9N9H7B1"/>
<reference evidence="2" key="1">
    <citation type="submission" date="2021-06" db="EMBL/GenBank/DDBJ databases">
        <authorList>
            <person name="Kallberg Y."/>
            <person name="Tangrot J."/>
            <person name="Rosling A."/>
        </authorList>
    </citation>
    <scope>NUCLEOTIDE SEQUENCE</scope>
    <source>
        <strain evidence="2">AZ414A</strain>
    </source>
</reference>
<evidence type="ECO:0000256" key="1">
    <source>
        <dbReference type="SAM" id="MobiDB-lite"/>
    </source>
</evidence>
<comment type="caution">
    <text evidence="2">The sequence shown here is derived from an EMBL/GenBank/DDBJ whole genome shotgun (WGS) entry which is preliminary data.</text>
</comment>
<feature type="compositionally biased region" description="Low complexity" evidence="1">
    <location>
        <begin position="31"/>
        <end position="41"/>
    </location>
</feature>
<gene>
    <name evidence="2" type="ORF">DEBURN_LOCUS11863</name>
</gene>
<keyword evidence="3" id="KW-1185">Reference proteome</keyword>
<sequence>TLRSMLKGAKQEGIGVDILLLLKEEVGLPCSDSDSSSPPSGEEGGEQDKRNGTTRDGLGRAPFGLA</sequence>
<feature type="region of interest" description="Disordered" evidence="1">
    <location>
        <begin position="28"/>
        <end position="66"/>
    </location>
</feature>